<dbReference type="EC" id="2.7.13.3" evidence="2"/>
<dbReference type="PROSITE" id="PS50109">
    <property type="entry name" value="HIS_KIN"/>
    <property type="match status" value="1"/>
</dbReference>
<organism evidence="11 12">
    <name type="scientific">Peptoclostridium litorale DSM 5388</name>
    <dbReference type="NCBI Taxonomy" id="1121324"/>
    <lineage>
        <taxon>Bacteria</taxon>
        <taxon>Bacillati</taxon>
        <taxon>Bacillota</taxon>
        <taxon>Clostridia</taxon>
        <taxon>Peptostreptococcales</taxon>
        <taxon>Peptoclostridiaceae</taxon>
        <taxon>Peptoclostridium</taxon>
    </lineage>
</organism>
<dbReference type="PRINTS" id="PR00344">
    <property type="entry name" value="BCTRLSENSOR"/>
</dbReference>
<dbReference type="RefSeq" id="WP_038262831.1">
    <property type="nucleotide sequence ID" value="NZ_FSRH01000007.1"/>
</dbReference>
<dbReference type="PANTHER" id="PTHR43065">
    <property type="entry name" value="SENSOR HISTIDINE KINASE"/>
    <property type="match status" value="1"/>
</dbReference>
<keyword evidence="3" id="KW-0597">Phosphoprotein</keyword>
<keyword evidence="8" id="KW-0902">Two-component regulatory system</keyword>
<evidence type="ECO:0000256" key="7">
    <source>
        <dbReference type="ARBA" id="ARBA00022840"/>
    </source>
</evidence>
<dbReference type="Proteomes" id="UP000027946">
    <property type="component" value="Unassembled WGS sequence"/>
</dbReference>
<dbReference type="SUPFAM" id="SSF53850">
    <property type="entry name" value="Periplasmic binding protein-like II"/>
    <property type="match status" value="1"/>
</dbReference>
<dbReference type="InterPro" id="IPR004358">
    <property type="entry name" value="Sig_transdc_His_kin-like_C"/>
</dbReference>
<sequence>MNKKTYAAALVILIIIVNLYVNLEYDKNIIELINEDHRLSVDEELWIENHGDIVYCSDYNSPPLRYIDSENGQYQGVIVDYMNALSINLETKIKIRPEASWNKAYESVKNGDADCIDMIGSPARSLSFNFSKPIYKLRGTAAFIRGKEDVRRLSDLKGKSIAVQASDYAVEFLMVNALEAHIVQTQNMSEALLKLKMGEVDIVVGDEPVIKFTASELGIKNSIGFAEKPLYEENAVLAVPKSQKELLSILNKSISELEKRNTMEKIQEKWFGAYSITGSQNREKAFSILLSSVSALAVISYMFYIWNNQLKKEVEKRTMQLNSSKNDLIATFDGFTDYMVVVDKTGKVVLANESLCGKIRESRDYIIGKNYENSIDFPCWEYAKRIIRGTFKNGLGISKEYRCGKSIFSVNTFPISENSDEIQRVLTVIKDVTSIKVSEKMLLHEDKMVAVGQLAGGVAHEIRNPLGIIRSHAYLIKMNPYDGDKISESAAAIEVSVERASGIIENLLNFSRLTPNTVANTNIKSLIKSIFKLYTKPMQQKGIQHEVTCSDELECSINQESLKHVLMNLVSNAIDSIEKRGSIEAVCDISEDNLIIEVRDTGYGIKKEDVESIFTPFFTTKAPGKGTGLGLYVVYSEVNKCGGEISVDSKYGEGSTFKVSLPIK</sequence>
<keyword evidence="9" id="KW-0472">Membrane</keyword>
<dbReference type="Pfam" id="PF00497">
    <property type="entry name" value="SBP_bac_3"/>
    <property type="match status" value="1"/>
</dbReference>
<evidence type="ECO:0000256" key="2">
    <source>
        <dbReference type="ARBA" id="ARBA00012438"/>
    </source>
</evidence>
<evidence type="ECO:0000256" key="8">
    <source>
        <dbReference type="ARBA" id="ARBA00023012"/>
    </source>
</evidence>
<dbReference type="Pfam" id="PF02518">
    <property type="entry name" value="HATPase_c"/>
    <property type="match status" value="1"/>
</dbReference>
<dbReference type="eggNOG" id="COG4191">
    <property type="taxonomic scope" value="Bacteria"/>
</dbReference>
<keyword evidence="9" id="KW-0812">Transmembrane</keyword>
<evidence type="ECO:0000256" key="4">
    <source>
        <dbReference type="ARBA" id="ARBA00022679"/>
    </source>
</evidence>
<dbReference type="Gene3D" id="1.10.287.130">
    <property type="match status" value="1"/>
</dbReference>
<dbReference type="STRING" id="1121324.CLIT_5c01670"/>
<keyword evidence="4 11" id="KW-0808">Transferase</keyword>
<dbReference type="Pfam" id="PF00512">
    <property type="entry name" value="HisKA"/>
    <property type="match status" value="1"/>
</dbReference>
<evidence type="ECO:0000259" key="10">
    <source>
        <dbReference type="PROSITE" id="PS50109"/>
    </source>
</evidence>
<evidence type="ECO:0000313" key="12">
    <source>
        <dbReference type="Proteomes" id="UP000027946"/>
    </source>
</evidence>
<dbReference type="AlphaFoldDB" id="A0A069RJ57"/>
<evidence type="ECO:0000313" key="11">
    <source>
        <dbReference type="EMBL" id="KDR96155.1"/>
    </source>
</evidence>
<dbReference type="GO" id="GO:0000155">
    <property type="term" value="F:phosphorelay sensor kinase activity"/>
    <property type="evidence" value="ECO:0007669"/>
    <property type="project" value="InterPro"/>
</dbReference>
<dbReference type="SMART" id="SM00388">
    <property type="entry name" value="HisKA"/>
    <property type="match status" value="1"/>
</dbReference>
<dbReference type="InterPro" id="IPR003594">
    <property type="entry name" value="HATPase_dom"/>
</dbReference>
<keyword evidence="12" id="KW-1185">Reference proteome</keyword>
<feature type="transmembrane region" description="Helical" evidence="9">
    <location>
        <begin position="6"/>
        <end position="23"/>
    </location>
</feature>
<dbReference type="SUPFAM" id="SSF47384">
    <property type="entry name" value="Homodimeric domain of signal transducing histidine kinase"/>
    <property type="match status" value="1"/>
</dbReference>
<dbReference type="InterPro" id="IPR005467">
    <property type="entry name" value="His_kinase_dom"/>
</dbReference>
<reference evidence="11 12" key="1">
    <citation type="submission" date="2014-03" db="EMBL/GenBank/DDBJ databases">
        <title>Genome sequence of Clostridium litorale W6, DSM 5388.</title>
        <authorList>
            <person name="Poehlein A."/>
            <person name="Jagirdar A."/>
            <person name="Khonsari B."/>
            <person name="Chibani C.M."/>
            <person name="Gutierrez Gutierrez D.A."/>
            <person name="Davydova E."/>
            <person name="Alghaithi H.S."/>
            <person name="Nair K.P."/>
            <person name="Dhamotharan K."/>
            <person name="Chandran L."/>
            <person name="G W."/>
            <person name="Daniel R."/>
        </authorList>
    </citation>
    <scope>NUCLEOTIDE SEQUENCE [LARGE SCALE GENOMIC DNA]</scope>
    <source>
        <strain evidence="11 12">W6</strain>
    </source>
</reference>
<feature type="domain" description="Histidine kinase" evidence="10">
    <location>
        <begin position="457"/>
        <end position="664"/>
    </location>
</feature>
<comment type="catalytic activity">
    <reaction evidence="1">
        <text>ATP + protein L-histidine = ADP + protein N-phospho-L-histidine.</text>
        <dbReference type="EC" id="2.7.13.3"/>
    </reaction>
</comment>
<dbReference type="InterPro" id="IPR035965">
    <property type="entry name" value="PAS-like_dom_sf"/>
</dbReference>
<dbReference type="EMBL" id="JJMM01000005">
    <property type="protein sequence ID" value="KDR96155.1"/>
    <property type="molecule type" value="Genomic_DNA"/>
</dbReference>
<dbReference type="Gene3D" id="3.30.565.10">
    <property type="entry name" value="Histidine kinase-like ATPase, C-terminal domain"/>
    <property type="match status" value="1"/>
</dbReference>
<evidence type="ECO:0000256" key="9">
    <source>
        <dbReference type="SAM" id="Phobius"/>
    </source>
</evidence>
<keyword evidence="9" id="KW-1133">Transmembrane helix</keyword>
<dbReference type="PANTHER" id="PTHR43065:SF10">
    <property type="entry name" value="PEROXIDE STRESS-ACTIVATED HISTIDINE KINASE MAK3"/>
    <property type="match status" value="1"/>
</dbReference>
<protein>
    <recommendedName>
        <fullName evidence="2">histidine kinase</fullName>
        <ecNumber evidence="2">2.7.13.3</ecNumber>
    </recommendedName>
</protein>
<dbReference type="InterPro" id="IPR001638">
    <property type="entry name" value="Solute-binding_3/MltF_N"/>
</dbReference>
<keyword evidence="5" id="KW-0547">Nucleotide-binding</keyword>
<dbReference type="eggNOG" id="COG0834">
    <property type="taxonomic scope" value="Bacteria"/>
</dbReference>
<dbReference type="SMART" id="SM00062">
    <property type="entry name" value="PBPb"/>
    <property type="match status" value="1"/>
</dbReference>
<comment type="caution">
    <text evidence="11">The sequence shown here is derived from an EMBL/GenBank/DDBJ whole genome shotgun (WGS) entry which is preliminary data.</text>
</comment>
<dbReference type="Gene3D" id="3.30.450.20">
    <property type="entry name" value="PAS domain"/>
    <property type="match status" value="1"/>
</dbReference>
<dbReference type="CDD" id="cd00082">
    <property type="entry name" value="HisKA"/>
    <property type="match status" value="1"/>
</dbReference>
<evidence type="ECO:0000256" key="3">
    <source>
        <dbReference type="ARBA" id="ARBA00022553"/>
    </source>
</evidence>
<dbReference type="SMART" id="SM00387">
    <property type="entry name" value="HATPase_c"/>
    <property type="match status" value="1"/>
</dbReference>
<evidence type="ECO:0000256" key="1">
    <source>
        <dbReference type="ARBA" id="ARBA00000085"/>
    </source>
</evidence>
<evidence type="ECO:0000256" key="6">
    <source>
        <dbReference type="ARBA" id="ARBA00022777"/>
    </source>
</evidence>
<evidence type="ECO:0000256" key="5">
    <source>
        <dbReference type="ARBA" id="ARBA00022741"/>
    </source>
</evidence>
<dbReference type="SUPFAM" id="SSF55874">
    <property type="entry name" value="ATPase domain of HSP90 chaperone/DNA topoisomerase II/histidine kinase"/>
    <property type="match status" value="1"/>
</dbReference>
<dbReference type="OrthoDB" id="9784397at2"/>
<dbReference type="SUPFAM" id="SSF55785">
    <property type="entry name" value="PYP-like sensor domain (PAS domain)"/>
    <property type="match status" value="1"/>
</dbReference>
<gene>
    <name evidence="11" type="primary">zraS</name>
    <name evidence="11" type="ORF">CLIT_5c01670</name>
</gene>
<keyword evidence="7" id="KW-0067">ATP-binding</keyword>
<dbReference type="Gene3D" id="3.40.190.10">
    <property type="entry name" value="Periplasmic binding protein-like II"/>
    <property type="match status" value="2"/>
</dbReference>
<keyword evidence="6" id="KW-0418">Kinase</keyword>
<dbReference type="GO" id="GO:0005524">
    <property type="term" value="F:ATP binding"/>
    <property type="evidence" value="ECO:0007669"/>
    <property type="project" value="UniProtKB-KW"/>
</dbReference>
<accession>A0A069RJ57</accession>
<dbReference type="CDD" id="cd01007">
    <property type="entry name" value="PBP2_BvgS_HisK_like"/>
    <property type="match status" value="1"/>
</dbReference>
<dbReference type="InterPro" id="IPR036097">
    <property type="entry name" value="HisK_dim/P_sf"/>
</dbReference>
<dbReference type="InterPro" id="IPR003661">
    <property type="entry name" value="HisK_dim/P_dom"/>
</dbReference>
<dbReference type="InterPro" id="IPR036890">
    <property type="entry name" value="HATPase_C_sf"/>
</dbReference>
<name>A0A069RJ57_PEPLI</name>
<proteinExistence type="predicted"/>
<feature type="transmembrane region" description="Helical" evidence="9">
    <location>
        <begin position="285"/>
        <end position="306"/>
    </location>
</feature>